<evidence type="ECO:0000313" key="3">
    <source>
        <dbReference type="Proteomes" id="UP000320776"/>
    </source>
</evidence>
<sequence>MNEVFSNLIVKLHFTGKIETDAINLLQEYDCGNIADHSRKVAAEARRLAGRCGANEQQAVIAGYLHDIGGIIPDAEKIAACNKLGIDILAAEHLVPALLHGKISRLMAAEIFNIKDPAILSAIECHSTLKANATLADMILFVADKLQWDPAHNAGFITDIKAALEVSVAAGAFAYLRYLYDNRQQLKAYHPWAFEAYRDLQGK</sequence>
<dbReference type="Gene3D" id="1.10.3210.10">
    <property type="entry name" value="Hypothetical protein af1432"/>
    <property type="match status" value="1"/>
</dbReference>
<feature type="domain" description="HD" evidence="1">
    <location>
        <begin position="35"/>
        <end position="148"/>
    </location>
</feature>
<dbReference type="PANTHER" id="PTHR35795">
    <property type="entry name" value="SLR1885 PROTEIN"/>
    <property type="match status" value="1"/>
</dbReference>
<dbReference type="Pfam" id="PF01966">
    <property type="entry name" value="HD"/>
    <property type="match status" value="1"/>
</dbReference>
<accession>A0A517DRF8</accession>
<dbReference type="InterPro" id="IPR003607">
    <property type="entry name" value="HD/PDEase_dom"/>
</dbReference>
<dbReference type="CDD" id="cd00077">
    <property type="entry name" value="HDc"/>
    <property type="match status" value="1"/>
</dbReference>
<dbReference type="KEGG" id="sted:SPTER_12250"/>
<dbReference type="OrthoDB" id="5295945at2"/>
<protein>
    <submittedName>
        <fullName evidence="2">TIGR00488: putative HD superfamily hydrolase</fullName>
    </submittedName>
</protein>
<dbReference type="AlphaFoldDB" id="A0A517DRF8"/>
<proteinExistence type="predicted"/>
<dbReference type="Proteomes" id="UP000320776">
    <property type="component" value="Chromosome"/>
</dbReference>
<evidence type="ECO:0000313" key="2">
    <source>
        <dbReference type="EMBL" id="QDR79923.1"/>
    </source>
</evidence>
<keyword evidence="3" id="KW-1185">Reference proteome</keyword>
<keyword evidence="2" id="KW-0378">Hydrolase</keyword>
<dbReference type="PANTHER" id="PTHR35795:SF1">
    <property type="entry name" value="BIS(5'-NUCLEOSYL)-TETRAPHOSPHATASE, SYMMETRICAL"/>
    <property type="match status" value="1"/>
</dbReference>
<reference evidence="2 3" key="1">
    <citation type="submission" date="2019-02" db="EMBL/GenBank/DDBJ databases">
        <title>Closed genome of Sporomusa termitida DSM 4440.</title>
        <authorList>
            <person name="Poehlein A."/>
            <person name="Daniel R."/>
        </authorList>
    </citation>
    <scope>NUCLEOTIDE SEQUENCE [LARGE SCALE GENOMIC DNA]</scope>
    <source>
        <strain evidence="2 3">DSM 4440</strain>
    </source>
</reference>
<organism evidence="2 3">
    <name type="scientific">Sporomusa termitida</name>
    <dbReference type="NCBI Taxonomy" id="2377"/>
    <lineage>
        <taxon>Bacteria</taxon>
        <taxon>Bacillati</taxon>
        <taxon>Bacillota</taxon>
        <taxon>Negativicutes</taxon>
        <taxon>Selenomonadales</taxon>
        <taxon>Sporomusaceae</taxon>
        <taxon>Sporomusa</taxon>
    </lineage>
</organism>
<evidence type="ECO:0000259" key="1">
    <source>
        <dbReference type="Pfam" id="PF01966"/>
    </source>
</evidence>
<dbReference type="SUPFAM" id="SSF109604">
    <property type="entry name" value="HD-domain/PDEase-like"/>
    <property type="match status" value="1"/>
</dbReference>
<name>A0A517DRF8_9FIRM</name>
<dbReference type="RefSeq" id="WP_144349506.1">
    <property type="nucleotide sequence ID" value="NZ_CP036259.1"/>
</dbReference>
<dbReference type="GO" id="GO:0016787">
    <property type="term" value="F:hydrolase activity"/>
    <property type="evidence" value="ECO:0007669"/>
    <property type="project" value="UniProtKB-KW"/>
</dbReference>
<dbReference type="InterPro" id="IPR051094">
    <property type="entry name" value="Diverse_Catalytic_Enzymes"/>
</dbReference>
<gene>
    <name evidence="2" type="ORF">SPTER_12250</name>
</gene>
<dbReference type="EMBL" id="CP036259">
    <property type="protein sequence ID" value="QDR79923.1"/>
    <property type="molecule type" value="Genomic_DNA"/>
</dbReference>
<dbReference type="InterPro" id="IPR006674">
    <property type="entry name" value="HD_domain"/>
</dbReference>